<dbReference type="Gene3D" id="2.60.40.10">
    <property type="entry name" value="Immunoglobulins"/>
    <property type="match status" value="4"/>
</dbReference>
<sequence length="1625" mass="183689">MKQKLKSLLVLFIIFYLITLDPLTMTAYKTDYAGEVLNFAPTVNFELKEKKKVDVIVDVGTTKLSIAEVNSLVNAQLRPKLQEAGYDFKLHVEKSNEGATQLYYFAGNDHSDPYARTLYAYDLATNTSKKLYETPFHHFTLHTIYDPHSGLVISGNRVYATDQSPIPTALINQHGWEITNQYNVSQPLINIDGKLILQGYRSANDSYVTAYVDPNEIITNILQQKPNSIQWGKSYIWSSLYSRDQFSQVYLDGSILKTRFNTVDMILFKNPYDTYMKDANPSYYPFGGAGGNLGSNFTGASYSKETGEIFVPRSTRVYSDSSVAHYESVIYNPKTAKTRVFSDNNRDNYAGYAFGYFLDGKQFMYKDTTTNGWMYYEDYTDKTTAAPLIDLIGVEINQPVTHLGENLVYSVYESGSITHYIVDLNSKVKNKLQIGSAFAAARYPSWYISKTRYITNIIDEVPYRSDAEKYYIRLDETDILHLRSSKNLAKTVNVLSRQQVNYISIGNQHNTTITSKIQSALSQNSMHYNISQLGQSLNQIGAYITDRKEIDLHVLAAQSGQAKTAIEASVTSLIQQLRTENIIVKPHYIYGTSSSKLQELYNSITWNPNKNQYVLFLHTATMNELTDQAFLEGAVATLSSNYAHYMQIGSSSNRSIAESIIKLNENRGKFYSGTSYSSYYADIKQYMIDTALKNPKRVKDVLVLQHDPATNEYSAEINVNLYYDDYETDRKRNERFKTTQDPTIYENHNGLMDGIGQYLEAPTTRFTKVGLYEMTMQAQDEPISNPAFSEYWKWSQDSLSLLQLYVHRAPVAKFSAVVRPNRTVAITDYSYDLDRYSRINRGIVEWEWKWKKLDDSDWTAGQLTQLANNTDYFIALRVKDMDGAWSNEHIQFVTTNPLNQPPVALFKIEPTTVSHRANATITDLSYDPDGDAIVKREWIAKKDGQVIWSKEQQPTKAQLQAAASKPLGSYEISLRVTDAHGEVSEWHTEWLEVVNYPPLANFDDLVETDRDSLNKLVNTTVEPDPDGDAVSYKWSLQYKDKTYNLGTSKHPQFTIKNYGLGKAAIGEWYVTLQASDSLGASSKLSKAFNVINHAPTAEITSSPPFAYIDETYSFTSNDDDRDSEDKSSLKSYWRLTAPSGKIRMFYQKSLTNITFDEKGPHLMEHWAEDQLGAVSESVSVSFNVLNKRPVADFTRTPITTYRGSDIAFKSLGTDYDGWIEGYRFELMREGSTPLTLSTDAEFTRSFSSIGTYDIQHTVTDNDGASDSITKKIYIVNRAPKAEVLDPSGTTAATATEYNSLTPTIRWRMTDADGDQQVQFQLQLKAENGSVLRTTAITTSANQAFTIPSGWLAEGPKYRVSVRVFDGYDWSDYAADKYFYVQLNRPPLPGFTYLPAALYEGDTLRVHHKVDDPDFDSLTVRYEVTAPNGQKISYPSASSSYKLGRSEYSSAAFTIQALQPGAYTIKQTVDDGKAAPVQFAQTLTVAPLGIAGQVSHTELWESYRQAFNADLLPNSDKYWHAHQFYSGERFVLTADTTLTATESTNETYALSVTATLHTTKTSVKLQYERNKRWTGSMWQESFSELAKGKHTITFAVTYSNGVSKQEVVEIEIIGKAAHFSNVQRWK</sequence>
<keyword evidence="3" id="KW-1185">Reference proteome</keyword>
<dbReference type="EMBL" id="BOSE01000002">
    <property type="protein sequence ID" value="GIP15794.1"/>
    <property type="molecule type" value="Genomic_DNA"/>
</dbReference>
<evidence type="ECO:0000313" key="3">
    <source>
        <dbReference type="Proteomes" id="UP000683139"/>
    </source>
</evidence>
<dbReference type="InterPro" id="IPR035986">
    <property type="entry name" value="PKD_dom_sf"/>
</dbReference>
<evidence type="ECO:0000259" key="1">
    <source>
        <dbReference type="SMART" id="SM00089"/>
    </source>
</evidence>
<evidence type="ECO:0000313" key="2">
    <source>
        <dbReference type="EMBL" id="GIP15794.1"/>
    </source>
</evidence>
<dbReference type="Proteomes" id="UP000683139">
    <property type="component" value="Unassembled WGS sequence"/>
</dbReference>
<dbReference type="SMART" id="SM00089">
    <property type="entry name" value="PKD"/>
    <property type="match status" value="2"/>
</dbReference>
<comment type="caution">
    <text evidence="2">The sequence shown here is derived from an EMBL/GenBank/DDBJ whole genome shotgun (WGS) entry which is preliminary data.</text>
</comment>
<dbReference type="InterPro" id="IPR013783">
    <property type="entry name" value="Ig-like_fold"/>
</dbReference>
<organism evidence="2 3">
    <name type="scientific">Paenibacillus montaniterrae</name>
    <dbReference type="NCBI Taxonomy" id="429341"/>
    <lineage>
        <taxon>Bacteria</taxon>
        <taxon>Bacillati</taxon>
        <taxon>Bacillota</taxon>
        <taxon>Bacilli</taxon>
        <taxon>Bacillales</taxon>
        <taxon>Paenibacillaceae</taxon>
        <taxon>Paenibacillus</taxon>
    </lineage>
</organism>
<gene>
    <name evidence="2" type="ORF">J40TS1_14360</name>
</gene>
<feature type="domain" description="PKD/Chitinase" evidence="1">
    <location>
        <begin position="811"/>
        <end position="897"/>
    </location>
</feature>
<name>A0A919YPB6_9BACL</name>
<dbReference type="RefSeq" id="WP_213514064.1">
    <property type="nucleotide sequence ID" value="NZ_BOSE01000002.1"/>
</dbReference>
<feature type="domain" description="PKD/Chitinase" evidence="1">
    <location>
        <begin position="1190"/>
        <end position="1277"/>
    </location>
</feature>
<proteinExistence type="predicted"/>
<accession>A0A919YPB6</accession>
<dbReference type="SUPFAM" id="SSF49299">
    <property type="entry name" value="PKD domain"/>
    <property type="match status" value="2"/>
</dbReference>
<dbReference type="InterPro" id="IPR022409">
    <property type="entry name" value="PKD/Chitinase_dom"/>
</dbReference>
<reference evidence="2" key="1">
    <citation type="submission" date="2021-03" db="EMBL/GenBank/DDBJ databases">
        <title>Antimicrobial resistance genes in bacteria isolated from Japanese honey, and their potential for conferring macrolide and lincosamide resistance in the American foulbrood pathogen Paenibacillus larvae.</title>
        <authorList>
            <person name="Okamoto M."/>
            <person name="Kumagai M."/>
            <person name="Kanamori H."/>
            <person name="Takamatsu D."/>
        </authorList>
    </citation>
    <scope>NUCLEOTIDE SEQUENCE</scope>
    <source>
        <strain evidence="2">J40TS1</strain>
    </source>
</reference>
<protein>
    <recommendedName>
        <fullName evidence="1">PKD/Chitinase domain-containing protein</fullName>
    </recommendedName>
</protein>